<dbReference type="Proteomes" id="UP000000644">
    <property type="component" value="Chromosome"/>
</dbReference>
<reference evidence="2" key="1">
    <citation type="journal article" date="2009" name="Environ. Microbiol.">
        <title>The genome of Polaromonas naphthalenivorans strain CJ2, isolated from coal tar-contaminated sediment, reveals physiological and metabolic versatility and evolution through extensive horizontal gene transfer.</title>
        <authorList>
            <person name="Yagi J.M."/>
            <person name="Sims D."/>
            <person name="Brettin T."/>
            <person name="Bruce D."/>
            <person name="Madsen E.L."/>
        </authorList>
    </citation>
    <scope>NUCLEOTIDE SEQUENCE [LARGE SCALE GENOMIC DNA]</scope>
    <source>
        <strain evidence="2">CJ2</strain>
    </source>
</reference>
<sequence length="86" mass="9620">MHGRVGRACTGFDDGYSWQRSPRCKLHLLTVLMRCLQQSGHRHGGDALHVLARRWQGLGWTPAMLDAGAQGLSPGLLERSFKQPWP</sequence>
<proteinExistence type="predicted"/>
<evidence type="ECO:0000313" key="2">
    <source>
        <dbReference type="Proteomes" id="UP000000644"/>
    </source>
</evidence>
<protein>
    <submittedName>
        <fullName evidence="1">Uncharacterized protein</fullName>
    </submittedName>
</protein>
<name>A1VTX2_POLNA</name>
<dbReference type="HOGENOM" id="CLU_2495228_0_0_4"/>
<evidence type="ECO:0000313" key="1">
    <source>
        <dbReference type="EMBL" id="ABM39100.1"/>
    </source>
</evidence>
<accession>A1VTX2</accession>
<dbReference type="EMBL" id="CP000529">
    <property type="protein sequence ID" value="ABM39100.1"/>
    <property type="molecule type" value="Genomic_DNA"/>
</dbReference>
<keyword evidence="2" id="KW-1185">Reference proteome</keyword>
<dbReference type="AlphaFoldDB" id="A1VTX2"/>
<dbReference type="KEGG" id="pna:Pnap_3804"/>
<organism evidence="1 2">
    <name type="scientific">Polaromonas naphthalenivorans (strain CJ2)</name>
    <dbReference type="NCBI Taxonomy" id="365044"/>
    <lineage>
        <taxon>Bacteria</taxon>
        <taxon>Pseudomonadati</taxon>
        <taxon>Pseudomonadota</taxon>
        <taxon>Betaproteobacteria</taxon>
        <taxon>Burkholderiales</taxon>
        <taxon>Comamonadaceae</taxon>
        <taxon>Polaromonas</taxon>
    </lineage>
</organism>
<gene>
    <name evidence="1" type="ordered locus">Pnap_3804</name>
</gene>